<gene>
    <name evidence="1" type="ORF">PHYBLDRAFT_141340</name>
</gene>
<organism evidence="1 2">
    <name type="scientific">Phycomyces blakesleeanus (strain ATCC 8743b / DSM 1359 / FGSC 10004 / NBRC 33097 / NRRL 1555)</name>
    <dbReference type="NCBI Taxonomy" id="763407"/>
    <lineage>
        <taxon>Eukaryota</taxon>
        <taxon>Fungi</taxon>
        <taxon>Fungi incertae sedis</taxon>
        <taxon>Mucoromycota</taxon>
        <taxon>Mucoromycotina</taxon>
        <taxon>Mucoromycetes</taxon>
        <taxon>Mucorales</taxon>
        <taxon>Phycomycetaceae</taxon>
        <taxon>Phycomyces</taxon>
    </lineage>
</organism>
<dbReference type="Proteomes" id="UP000077315">
    <property type="component" value="Unassembled WGS sequence"/>
</dbReference>
<reference evidence="2" key="1">
    <citation type="submission" date="2015-06" db="EMBL/GenBank/DDBJ databases">
        <title>Expansion of signal transduction pathways in fungi by whole-genome duplication.</title>
        <authorList>
            <consortium name="DOE Joint Genome Institute"/>
            <person name="Corrochano L.M."/>
            <person name="Kuo A."/>
            <person name="Marcet-Houben M."/>
            <person name="Polaino S."/>
            <person name="Salamov A."/>
            <person name="Villalobos J.M."/>
            <person name="Alvarez M.I."/>
            <person name="Avalos J."/>
            <person name="Benito E.P."/>
            <person name="Benoit I."/>
            <person name="Burger G."/>
            <person name="Camino L.P."/>
            <person name="Canovas D."/>
            <person name="Cerda-Olmedo E."/>
            <person name="Cheng J.-F."/>
            <person name="Dominguez A."/>
            <person name="Elias M."/>
            <person name="Eslava A.P."/>
            <person name="Glaser F."/>
            <person name="Grimwood J."/>
            <person name="Gutierrez G."/>
            <person name="Heitman J."/>
            <person name="Henrissat B."/>
            <person name="Iturriaga E.A."/>
            <person name="Lang B.F."/>
            <person name="Lavin J.L."/>
            <person name="Lee S."/>
            <person name="Li W."/>
            <person name="Lindquist E."/>
            <person name="Lopez-Garcia S."/>
            <person name="Luque E.M."/>
            <person name="Marcos A.T."/>
            <person name="Martin J."/>
            <person name="McCluskey K."/>
            <person name="Medina H.R."/>
            <person name="Miralles-Duran A."/>
            <person name="Miyazaki A."/>
            <person name="Munoz-Torres E."/>
            <person name="Oguiza J.A."/>
            <person name="Ohm R."/>
            <person name="Olmedo M."/>
            <person name="Orejas M."/>
            <person name="Ortiz-Castellanos L."/>
            <person name="Pisabarro A.G."/>
            <person name="Rodriguez-Romero J."/>
            <person name="Ruiz-Herrera J."/>
            <person name="Ruiz-Vazquez R."/>
            <person name="Sanz C."/>
            <person name="Schackwitz W."/>
            <person name="Schmutz J."/>
            <person name="Shahriari M."/>
            <person name="Shelest E."/>
            <person name="Silva-Franco F."/>
            <person name="Soanes D."/>
            <person name="Syed K."/>
            <person name="Tagua V.G."/>
            <person name="Talbot N.J."/>
            <person name="Thon M."/>
            <person name="De vries R.P."/>
            <person name="Wiebenga A."/>
            <person name="Yadav J.S."/>
            <person name="Braun E.L."/>
            <person name="Baker S."/>
            <person name="Garre V."/>
            <person name="Horwitz B."/>
            <person name="Torres-Martinez S."/>
            <person name="Idnurm A."/>
            <person name="Herrera-Estrella A."/>
            <person name="Gabaldon T."/>
            <person name="Grigoriev I.V."/>
        </authorList>
    </citation>
    <scope>NUCLEOTIDE SEQUENCE [LARGE SCALE GENOMIC DNA]</scope>
    <source>
        <strain evidence="2">NRRL 1555(-)</strain>
    </source>
</reference>
<name>A0A167P888_PHYB8</name>
<proteinExistence type="predicted"/>
<dbReference type="OrthoDB" id="2235387at2759"/>
<dbReference type="GeneID" id="28991478"/>
<keyword evidence="2" id="KW-1185">Reference proteome</keyword>
<dbReference type="RefSeq" id="XP_018295491.1">
    <property type="nucleotide sequence ID" value="XM_018430572.1"/>
</dbReference>
<dbReference type="InParanoid" id="A0A167P888"/>
<dbReference type="EMBL" id="KV440974">
    <property type="protein sequence ID" value="OAD77451.1"/>
    <property type="molecule type" value="Genomic_DNA"/>
</dbReference>
<evidence type="ECO:0000313" key="2">
    <source>
        <dbReference type="Proteomes" id="UP000077315"/>
    </source>
</evidence>
<dbReference type="VEuPathDB" id="FungiDB:PHYBLDRAFT_141340"/>
<protein>
    <submittedName>
        <fullName evidence="1">Uncharacterized protein</fullName>
    </submittedName>
</protein>
<dbReference type="AlphaFoldDB" id="A0A167P888"/>
<accession>A0A167P888</accession>
<sequence length="99" mass="11387">MRADTIAYPPQPKQVFSSILAAQDQKAYPGIQEENADEEYFNQRQDGLLSLILGVQSYLSEVSKSQPGEHNSPLFDLQHKMFMYLKQRDFQVELDFSTV</sequence>
<evidence type="ECO:0000313" key="1">
    <source>
        <dbReference type="EMBL" id="OAD77451.1"/>
    </source>
</evidence>